<dbReference type="GO" id="GO:0046872">
    <property type="term" value="F:metal ion binding"/>
    <property type="evidence" value="ECO:0007669"/>
    <property type="project" value="InterPro"/>
</dbReference>
<name>A0A396I3E5_MEDTR</name>
<dbReference type="Gramene" id="rna22332">
    <property type="protein sequence ID" value="RHN60110.1"/>
    <property type="gene ID" value="gene22332"/>
</dbReference>
<dbReference type="Proteomes" id="UP000265566">
    <property type="component" value="Chromosome 4"/>
</dbReference>
<dbReference type="InterPro" id="IPR009810">
    <property type="entry name" value="Nodulin_late_dom"/>
</dbReference>
<evidence type="ECO:0000313" key="3">
    <source>
        <dbReference type="EMBL" id="RHN60110.1"/>
    </source>
</evidence>
<organism evidence="3">
    <name type="scientific">Medicago truncatula</name>
    <name type="common">Barrel medic</name>
    <name type="synonym">Medicago tribuloides</name>
    <dbReference type="NCBI Taxonomy" id="3880"/>
    <lineage>
        <taxon>Eukaryota</taxon>
        <taxon>Viridiplantae</taxon>
        <taxon>Streptophyta</taxon>
        <taxon>Embryophyta</taxon>
        <taxon>Tracheophyta</taxon>
        <taxon>Spermatophyta</taxon>
        <taxon>Magnoliopsida</taxon>
        <taxon>eudicotyledons</taxon>
        <taxon>Gunneridae</taxon>
        <taxon>Pentapetalae</taxon>
        <taxon>rosids</taxon>
        <taxon>fabids</taxon>
        <taxon>Fabales</taxon>
        <taxon>Fabaceae</taxon>
        <taxon>Papilionoideae</taxon>
        <taxon>50 kb inversion clade</taxon>
        <taxon>NPAAA clade</taxon>
        <taxon>Hologalegina</taxon>
        <taxon>IRL clade</taxon>
        <taxon>Trifolieae</taxon>
        <taxon>Medicago</taxon>
    </lineage>
</organism>
<dbReference type="AlphaFoldDB" id="A0A396I3E5"/>
<keyword evidence="1" id="KW-0812">Transmembrane</keyword>
<comment type="caution">
    <text evidence="3">The sequence shown here is derived from an EMBL/GenBank/DDBJ whole genome shotgun (WGS) entry which is preliminary data.</text>
</comment>
<feature type="domain" description="Late nodulin" evidence="2">
    <location>
        <begin position="26"/>
        <end position="76"/>
    </location>
</feature>
<accession>A0A396I3E5</accession>
<dbReference type="EMBL" id="PSQE01000004">
    <property type="protein sequence ID" value="RHN60110.1"/>
    <property type="molecule type" value="Genomic_DNA"/>
</dbReference>
<proteinExistence type="predicted"/>
<evidence type="ECO:0000256" key="1">
    <source>
        <dbReference type="SAM" id="Phobius"/>
    </source>
</evidence>
<reference evidence="3" key="1">
    <citation type="journal article" date="2018" name="Nat. Plants">
        <title>Whole-genome landscape of Medicago truncatula symbiotic genes.</title>
        <authorList>
            <person name="Pecrix Y."/>
            <person name="Gamas P."/>
            <person name="Carrere S."/>
        </authorList>
    </citation>
    <scope>NUCLEOTIDE SEQUENCE</scope>
    <source>
        <tissue evidence="3">Leaves</tissue>
    </source>
</reference>
<sequence length="95" mass="10833">MNVRRELVYKVIKLYNISYMHKKEIMAKVLKLVNVMIIFLALVLVAMNVNADVINCTQDSDCHSIGCLSHLKPKCTMLGFFFNAFVGICECDQVM</sequence>
<dbReference type="Pfam" id="PF07127">
    <property type="entry name" value="Nodulin_late"/>
    <property type="match status" value="1"/>
</dbReference>
<keyword evidence="1" id="KW-1133">Transmembrane helix</keyword>
<gene>
    <name evidence="3" type="ORF">MtrunA17_Chr4g0021791</name>
</gene>
<feature type="transmembrane region" description="Helical" evidence="1">
    <location>
        <begin position="29"/>
        <end position="49"/>
    </location>
</feature>
<keyword evidence="1" id="KW-0472">Membrane</keyword>
<protein>
    <submittedName>
        <fullName evidence="3">Putative Late nodulin</fullName>
    </submittedName>
</protein>
<evidence type="ECO:0000259" key="2">
    <source>
        <dbReference type="Pfam" id="PF07127"/>
    </source>
</evidence>